<feature type="transmembrane region" description="Helical" evidence="9">
    <location>
        <begin position="165"/>
        <end position="184"/>
    </location>
</feature>
<evidence type="ECO:0000256" key="1">
    <source>
        <dbReference type="ARBA" id="ARBA00004448"/>
    </source>
</evidence>
<accession>A0A482XF04</accession>
<keyword evidence="3 9" id="KW-0812">Transmembrane</keyword>
<dbReference type="Proteomes" id="UP000291343">
    <property type="component" value="Unassembled WGS sequence"/>
</dbReference>
<dbReference type="PANTHER" id="PTHR14110">
    <property type="entry name" value="MITOCHONDRIAL IMPORT INNER MEMBRANE TRANSLOCASE SUBUNIT TIM22"/>
    <property type="match status" value="1"/>
</dbReference>
<dbReference type="AlphaFoldDB" id="A0A482XF04"/>
<protein>
    <recommendedName>
        <fullName evidence="9">Mitochondrial import inner membrane translocase subunit TIM22</fullName>
    </recommendedName>
</protein>
<dbReference type="FunCoup" id="A0A482XF04">
    <property type="interactions" value="1769"/>
</dbReference>
<evidence type="ECO:0000313" key="11">
    <source>
        <dbReference type="Proteomes" id="UP000291343"/>
    </source>
</evidence>
<keyword evidence="4 9" id="KW-0999">Mitochondrion inner membrane</keyword>
<dbReference type="GO" id="GO:0042721">
    <property type="term" value="C:TIM22 mitochondrial import inner membrane insertion complex"/>
    <property type="evidence" value="ECO:0007669"/>
    <property type="project" value="UniProtKB-UniRule"/>
</dbReference>
<proteinExistence type="inferred from homology"/>
<comment type="subunit">
    <text evidence="9">Component of the TIM22 complex.</text>
</comment>
<dbReference type="GO" id="GO:0045039">
    <property type="term" value="P:protein insertion into mitochondrial inner membrane"/>
    <property type="evidence" value="ECO:0007669"/>
    <property type="project" value="UniProtKB-UniRule"/>
</dbReference>
<keyword evidence="9" id="KW-0813">Transport</keyword>
<organism evidence="10 11">
    <name type="scientific">Laodelphax striatellus</name>
    <name type="common">Small brown planthopper</name>
    <name type="synonym">Delphax striatella</name>
    <dbReference type="NCBI Taxonomy" id="195883"/>
    <lineage>
        <taxon>Eukaryota</taxon>
        <taxon>Metazoa</taxon>
        <taxon>Ecdysozoa</taxon>
        <taxon>Arthropoda</taxon>
        <taxon>Hexapoda</taxon>
        <taxon>Insecta</taxon>
        <taxon>Pterygota</taxon>
        <taxon>Neoptera</taxon>
        <taxon>Paraneoptera</taxon>
        <taxon>Hemiptera</taxon>
        <taxon>Auchenorrhyncha</taxon>
        <taxon>Fulgoroidea</taxon>
        <taxon>Delphacidae</taxon>
        <taxon>Criomorphinae</taxon>
        <taxon>Laodelphax</taxon>
    </lineage>
</organism>
<dbReference type="InterPro" id="IPR039175">
    <property type="entry name" value="TIM22"/>
</dbReference>
<evidence type="ECO:0000256" key="6">
    <source>
        <dbReference type="ARBA" id="ARBA00023128"/>
    </source>
</evidence>
<keyword evidence="5 9" id="KW-1133">Transmembrane helix</keyword>
<comment type="function">
    <text evidence="8 9">Essential core component of the TIM22 complex, a complex that mediates the import and insertion of multi-pass transmembrane proteins into the mitochondrial inner membrane. In the TIM22 complex, it constitutes the voltage-activated and signal-gated channel. Forms a twin-pore translocase that uses the membrane potential as external driving force in 2 voltage-dependent steps.</text>
</comment>
<dbReference type="OrthoDB" id="75343at2759"/>
<keyword evidence="6 9" id="KW-0496">Mitochondrion</keyword>
<comment type="caution">
    <text evidence="9">Lacks conserved residue(s) required for the propagation of feature annotation.</text>
</comment>
<comment type="similarity">
    <text evidence="2 9">Belongs to the Tim17/Tim22/Tim23 family.</text>
</comment>
<reference evidence="10 11" key="1">
    <citation type="journal article" date="2017" name="Gigascience">
        <title>Genome sequence of the small brown planthopper, Laodelphax striatellus.</title>
        <authorList>
            <person name="Zhu J."/>
            <person name="Jiang F."/>
            <person name="Wang X."/>
            <person name="Yang P."/>
            <person name="Bao Y."/>
            <person name="Zhao W."/>
            <person name="Wang W."/>
            <person name="Lu H."/>
            <person name="Wang Q."/>
            <person name="Cui N."/>
            <person name="Li J."/>
            <person name="Chen X."/>
            <person name="Luo L."/>
            <person name="Yu J."/>
            <person name="Kang L."/>
            <person name="Cui F."/>
        </authorList>
    </citation>
    <scope>NUCLEOTIDE SEQUENCE [LARGE SCALE GENOMIC DNA]</scope>
    <source>
        <strain evidence="10">Lst14</strain>
    </source>
</reference>
<evidence type="ECO:0000256" key="9">
    <source>
        <dbReference type="RuleBase" id="RU367038"/>
    </source>
</evidence>
<keyword evidence="11" id="KW-1185">Reference proteome</keyword>
<evidence type="ECO:0000256" key="5">
    <source>
        <dbReference type="ARBA" id="ARBA00022989"/>
    </source>
</evidence>
<dbReference type="STRING" id="195883.A0A482XF04"/>
<keyword evidence="7 9" id="KW-0472">Membrane</keyword>
<dbReference type="EMBL" id="QKKF02011224">
    <property type="protein sequence ID" value="RZF44160.1"/>
    <property type="molecule type" value="Genomic_DNA"/>
</dbReference>
<evidence type="ECO:0000256" key="3">
    <source>
        <dbReference type="ARBA" id="ARBA00022692"/>
    </source>
</evidence>
<keyword evidence="9" id="KW-0653">Protein transport</keyword>
<dbReference type="GO" id="GO:0030943">
    <property type="term" value="F:mitochondrion targeting sequence binding"/>
    <property type="evidence" value="ECO:0007669"/>
    <property type="project" value="TreeGrafter"/>
</dbReference>
<dbReference type="PANTHER" id="PTHR14110:SF0">
    <property type="entry name" value="MITOCHONDRIAL IMPORT INNER MEMBRANE TRANSLOCASE SUBUNIT TIM22"/>
    <property type="match status" value="1"/>
</dbReference>
<name>A0A482XF04_LAOST</name>
<evidence type="ECO:0000256" key="4">
    <source>
        <dbReference type="ARBA" id="ARBA00022792"/>
    </source>
</evidence>
<evidence type="ECO:0000256" key="2">
    <source>
        <dbReference type="ARBA" id="ARBA00008444"/>
    </source>
</evidence>
<sequence length="186" mass="20243">MAVEDKQPRAVFFNDKTLDTLAVYFLGDMHRFRENIVIPRSMGPVYIKTNEEKMVEAAFESCAFKTGMSCVLGYGFGAAVGLFSSSVSPMTVPGQEMKQSSAREILREMKGTKQSYAKNFALVGTVFAAVECTIESYRGKSDWRNGTYAGGVTGGLIGLRAGVKAGIFGAAGFALFSTLIDYYMHM</sequence>
<dbReference type="GO" id="GO:0008320">
    <property type="term" value="F:protein transmembrane transporter activity"/>
    <property type="evidence" value="ECO:0007669"/>
    <property type="project" value="UniProtKB-UniRule"/>
</dbReference>
<dbReference type="InParanoid" id="A0A482XF04"/>
<evidence type="ECO:0000256" key="8">
    <source>
        <dbReference type="ARBA" id="ARBA00024713"/>
    </source>
</evidence>
<keyword evidence="9" id="KW-0811">Translocation</keyword>
<dbReference type="SMR" id="A0A482XF04"/>
<evidence type="ECO:0000313" key="10">
    <source>
        <dbReference type="EMBL" id="RZF44160.1"/>
    </source>
</evidence>
<gene>
    <name evidence="10" type="ORF">LSTR_LSTR003800</name>
</gene>
<dbReference type="Pfam" id="PF02466">
    <property type="entry name" value="Tim17"/>
    <property type="match status" value="1"/>
</dbReference>
<comment type="caution">
    <text evidence="10">The sequence shown here is derived from an EMBL/GenBank/DDBJ whole genome shotgun (WGS) entry which is preliminary data.</text>
</comment>
<evidence type="ECO:0000256" key="7">
    <source>
        <dbReference type="ARBA" id="ARBA00023136"/>
    </source>
</evidence>
<comment type="subcellular location">
    <subcellularLocation>
        <location evidence="1 9">Mitochondrion inner membrane</location>
        <topology evidence="1 9">Multi-pass membrane protein</topology>
    </subcellularLocation>
</comment>